<keyword evidence="5 7" id="KW-1133">Transmembrane helix</keyword>
<comment type="subcellular location">
    <subcellularLocation>
        <location evidence="1">Cell membrane</location>
        <topology evidence="1">Multi-pass membrane protein</topology>
    </subcellularLocation>
</comment>
<dbReference type="RefSeq" id="WP_391936492.1">
    <property type="nucleotide sequence ID" value="NZ_JBIBSM010000016.1"/>
</dbReference>
<dbReference type="CDD" id="cd06173">
    <property type="entry name" value="MFS_MefA_like"/>
    <property type="match status" value="1"/>
</dbReference>
<feature type="transmembrane region" description="Helical" evidence="7">
    <location>
        <begin position="105"/>
        <end position="122"/>
    </location>
</feature>
<feature type="transmembrane region" description="Helical" evidence="7">
    <location>
        <begin position="221"/>
        <end position="243"/>
    </location>
</feature>
<keyword evidence="6 7" id="KW-0472">Membrane</keyword>
<feature type="transmembrane region" description="Helical" evidence="7">
    <location>
        <begin position="255"/>
        <end position="277"/>
    </location>
</feature>
<dbReference type="Proteomes" id="UP001603013">
    <property type="component" value="Unassembled WGS sequence"/>
</dbReference>
<feature type="transmembrane region" description="Helical" evidence="7">
    <location>
        <begin position="284"/>
        <end position="304"/>
    </location>
</feature>
<comment type="caution">
    <text evidence="8">The sequence shown here is derived from an EMBL/GenBank/DDBJ whole genome shotgun (WGS) entry which is preliminary data.</text>
</comment>
<evidence type="ECO:0000256" key="5">
    <source>
        <dbReference type="ARBA" id="ARBA00022989"/>
    </source>
</evidence>
<feature type="transmembrane region" description="Helical" evidence="7">
    <location>
        <begin position="376"/>
        <end position="394"/>
    </location>
</feature>
<evidence type="ECO:0000256" key="1">
    <source>
        <dbReference type="ARBA" id="ARBA00004651"/>
    </source>
</evidence>
<feature type="transmembrane region" description="Helical" evidence="7">
    <location>
        <begin position="174"/>
        <end position="191"/>
    </location>
</feature>
<feature type="transmembrane region" description="Helical" evidence="7">
    <location>
        <begin position="21"/>
        <end position="41"/>
    </location>
</feature>
<keyword evidence="4 7" id="KW-0812">Transmembrane</keyword>
<feature type="transmembrane region" description="Helical" evidence="7">
    <location>
        <begin position="47"/>
        <end position="67"/>
    </location>
</feature>
<keyword evidence="2" id="KW-0813">Transport</keyword>
<feature type="transmembrane region" description="Helical" evidence="7">
    <location>
        <begin position="148"/>
        <end position="168"/>
    </location>
</feature>
<evidence type="ECO:0000256" key="7">
    <source>
        <dbReference type="SAM" id="Phobius"/>
    </source>
</evidence>
<feature type="transmembrane region" description="Helical" evidence="7">
    <location>
        <begin position="79"/>
        <end position="99"/>
    </location>
</feature>
<sequence length="425" mass="43529">MRRDFAVLQNRSVLSLFAARSVSLLGNAITPIALAFTVLHLPGGSPSMLGVVLAARLLSQVTFVLLGGAIADRLPKLRVMIGADLAAGLTQGLAATLVITGHATPWILAGLAVLAGAATAIFEPASRSTMPLLVSGDALQSANSLLKLSMRGGGILGAALAGVLVSTIGPGKTMVVPAATFLLSSALLLGVKVTRQAPTESGPSLPRQIRDGWREFTAKQWVWVMVSQLAYVNVLLAGSFYVLGPVMADRSLGGAGAWSTVLIAQAVGFIVGSVVAVKFRPRRPVRAAALLTMGFPLSVLLMAAEAPLVAIAAATFLAAICIDVYEVLLDTALQKNVPPEALSRVMSYESLGSFALVPLGMAGAGPVADAVGVSNALYGAAALIVLAGPAVLLLRSVRTVTDVSDDFQEATPAAHAAEVAETSKT</sequence>
<accession>A0ABW6YI62</accession>
<evidence type="ECO:0000313" key="8">
    <source>
        <dbReference type="EMBL" id="MFF8279547.1"/>
    </source>
</evidence>
<gene>
    <name evidence="8" type="ORF">ACF05T_26075</name>
</gene>
<dbReference type="Gene3D" id="1.20.1250.20">
    <property type="entry name" value="MFS general substrate transporter like domains"/>
    <property type="match status" value="1"/>
</dbReference>
<name>A0ABW6YI62_9ACTN</name>
<dbReference type="PANTHER" id="PTHR23513:SF11">
    <property type="entry name" value="STAPHYLOFERRIN A TRANSPORTER"/>
    <property type="match status" value="1"/>
</dbReference>
<evidence type="ECO:0000256" key="6">
    <source>
        <dbReference type="ARBA" id="ARBA00023136"/>
    </source>
</evidence>
<organism evidence="8 9">
    <name type="scientific">Streptomyces lateritius</name>
    <dbReference type="NCBI Taxonomy" id="67313"/>
    <lineage>
        <taxon>Bacteria</taxon>
        <taxon>Bacillati</taxon>
        <taxon>Actinomycetota</taxon>
        <taxon>Actinomycetes</taxon>
        <taxon>Kitasatosporales</taxon>
        <taxon>Streptomycetaceae</taxon>
        <taxon>Streptomyces</taxon>
    </lineage>
</organism>
<dbReference type="Pfam" id="PF05977">
    <property type="entry name" value="MFS_3"/>
    <property type="match status" value="1"/>
</dbReference>
<evidence type="ECO:0000256" key="4">
    <source>
        <dbReference type="ARBA" id="ARBA00022692"/>
    </source>
</evidence>
<feature type="transmembrane region" description="Helical" evidence="7">
    <location>
        <begin position="310"/>
        <end position="333"/>
    </location>
</feature>
<proteinExistence type="predicted"/>
<dbReference type="EMBL" id="JBIBSM010000016">
    <property type="protein sequence ID" value="MFF8279547.1"/>
    <property type="molecule type" value="Genomic_DNA"/>
</dbReference>
<reference evidence="8 9" key="1">
    <citation type="submission" date="2024-10" db="EMBL/GenBank/DDBJ databases">
        <title>The Natural Products Discovery Center: Release of the First 8490 Sequenced Strains for Exploring Actinobacteria Biosynthetic Diversity.</title>
        <authorList>
            <person name="Kalkreuter E."/>
            <person name="Kautsar S.A."/>
            <person name="Yang D."/>
            <person name="Bader C.D."/>
            <person name="Teijaro C.N."/>
            <person name="Fluegel L."/>
            <person name="Davis C.M."/>
            <person name="Simpson J.R."/>
            <person name="Lauterbach L."/>
            <person name="Steele A.D."/>
            <person name="Gui C."/>
            <person name="Meng S."/>
            <person name="Li G."/>
            <person name="Viehrig K."/>
            <person name="Ye F."/>
            <person name="Su P."/>
            <person name="Kiefer A.F."/>
            <person name="Nichols A."/>
            <person name="Cepeda A.J."/>
            <person name="Yan W."/>
            <person name="Fan B."/>
            <person name="Jiang Y."/>
            <person name="Adhikari A."/>
            <person name="Zheng C.-J."/>
            <person name="Schuster L."/>
            <person name="Cowan T.M."/>
            <person name="Smanski M.J."/>
            <person name="Chevrette M.G."/>
            <person name="De Carvalho L.P.S."/>
            <person name="Shen B."/>
        </authorList>
    </citation>
    <scope>NUCLEOTIDE SEQUENCE [LARGE SCALE GENOMIC DNA]</scope>
    <source>
        <strain evidence="8 9">NPDC015755</strain>
    </source>
</reference>
<dbReference type="InterPro" id="IPR010290">
    <property type="entry name" value="TM_effector"/>
</dbReference>
<evidence type="ECO:0000313" key="9">
    <source>
        <dbReference type="Proteomes" id="UP001603013"/>
    </source>
</evidence>
<evidence type="ECO:0000256" key="3">
    <source>
        <dbReference type="ARBA" id="ARBA00022475"/>
    </source>
</evidence>
<keyword evidence="9" id="KW-1185">Reference proteome</keyword>
<dbReference type="SUPFAM" id="SSF103473">
    <property type="entry name" value="MFS general substrate transporter"/>
    <property type="match status" value="1"/>
</dbReference>
<dbReference type="InterPro" id="IPR036259">
    <property type="entry name" value="MFS_trans_sf"/>
</dbReference>
<keyword evidence="3" id="KW-1003">Cell membrane</keyword>
<feature type="transmembrane region" description="Helical" evidence="7">
    <location>
        <begin position="345"/>
        <end position="364"/>
    </location>
</feature>
<protein>
    <submittedName>
        <fullName evidence="8">MFS transporter</fullName>
    </submittedName>
</protein>
<evidence type="ECO:0000256" key="2">
    <source>
        <dbReference type="ARBA" id="ARBA00022448"/>
    </source>
</evidence>
<dbReference type="PANTHER" id="PTHR23513">
    <property type="entry name" value="INTEGRAL MEMBRANE EFFLUX PROTEIN-RELATED"/>
    <property type="match status" value="1"/>
</dbReference>